<gene>
    <name evidence="1" type="ORF">MKZ38_010111</name>
</gene>
<comment type="caution">
    <text evidence="1">The sequence shown here is derived from an EMBL/GenBank/DDBJ whole genome shotgun (WGS) entry which is preliminary data.</text>
</comment>
<accession>A0AAD5S0Y4</accession>
<name>A0AAD5S0Y4_9PEZI</name>
<dbReference type="AlphaFoldDB" id="A0AAD5S0Y4"/>
<sequence>MSTKVFAPCGVPPVLVSEEGSTGGVQTTLPSLWSELENFTLSRSSSGNLGQEQGSPEGSVRVVLNHIQQKGARANQSATAAMGMNFFACAVRGRPLLLLLFPSFLPPFLSSPFQPHPTSCASAAVPVAFARDLDCVTAKTRIRQFSRWLSLTAGPKKAELRMAPVNQFHQHNAHWIG</sequence>
<proteinExistence type="predicted"/>
<evidence type="ECO:0000313" key="2">
    <source>
        <dbReference type="Proteomes" id="UP001201980"/>
    </source>
</evidence>
<organism evidence="1 2">
    <name type="scientific">Zalerion maritima</name>
    <dbReference type="NCBI Taxonomy" id="339359"/>
    <lineage>
        <taxon>Eukaryota</taxon>
        <taxon>Fungi</taxon>
        <taxon>Dikarya</taxon>
        <taxon>Ascomycota</taxon>
        <taxon>Pezizomycotina</taxon>
        <taxon>Sordariomycetes</taxon>
        <taxon>Lulworthiomycetidae</taxon>
        <taxon>Lulworthiales</taxon>
        <taxon>Lulworthiaceae</taxon>
        <taxon>Zalerion</taxon>
    </lineage>
</organism>
<keyword evidence="2" id="KW-1185">Reference proteome</keyword>
<dbReference type="EMBL" id="JAKWBI020000085">
    <property type="protein sequence ID" value="KAJ2903294.1"/>
    <property type="molecule type" value="Genomic_DNA"/>
</dbReference>
<reference evidence="1" key="1">
    <citation type="submission" date="2022-07" db="EMBL/GenBank/DDBJ databases">
        <title>Draft genome sequence of Zalerion maritima ATCC 34329, a (micro)plastics degrading marine fungus.</title>
        <authorList>
            <person name="Paco A."/>
            <person name="Goncalves M.F.M."/>
            <person name="Rocha-Santos T.A.P."/>
            <person name="Alves A."/>
        </authorList>
    </citation>
    <scope>NUCLEOTIDE SEQUENCE</scope>
    <source>
        <strain evidence="1">ATCC 34329</strain>
    </source>
</reference>
<dbReference type="Proteomes" id="UP001201980">
    <property type="component" value="Unassembled WGS sequence"/>
</dbReference>
<evidence type="ECO:0000313" key="1">
    <source>
        <dbReference type="EMBL" id="KAJ2903294.1"/>
    </source>
</evidence>
<protein>
    <submittedName>
        <fullName evidence="1">Uncharacterized protein</fullName>
    </submittedName>
</protein>